<gene>
    <name evidence="2" type="ORF">NA56DRAFT_644030</name>
</gene>
<evidence type="ECO:0000313" key="2">
    <source>
        <dbReference type="EMBL" id="PMD23105.1"/>
    </source>
</evidence>
<protein>
    <submittedName>
        <fullName evidence="2">Uncharacterized protein</fullName>
    </submittedName>
</protein>
<accession>A0A2J6QA43</accession>
<keyword evidence="3" id="KW-1185">Reference proteome</keyword>
<reference evidence="2 3" key="1">
    <citation type="submission" date="2016-05" db="EMBL/GenBank/DDBJ databases">
        <title>A degradative enzymes factory behind the ericoid mycorrhizal symbiosis.</title>
        <authorList>
            <consortium name="DOE Joint Genome Institute"/>
            <person name="Martino E."/>
            <person name="Morin E."/>
            <person name="Grelet G."/>
            <person name="Kuo A."/>
            <person name="Kohler A."/>
            <person name="Daghino S."/>
            <person name="Barry K."/>
            <person name="Choi C."/>
            <person name="Cichocki N."/>
            <person name="Clum A."/>
            <person name="Copeland A."/>
            <person name="Hainaut M."/>
            <person name="Haridas S."/>
            <person name="Labutti K."/>
            <person name="Lindquist E."/>
            <person name="Lipzen A."/>
            <person name="Khouja H.-R."/>
            <person name="Murat C."/>
            <person name="Ohm R."/>
            <person name="Olson A."/>
            <person name="Spatafora J."/>
            <person name="Veneault-Fourrey C."/>
            <person name="Henrissat B."/>
            <person name="Grigoriev I."/>
            <person name="Martin F."/>
            <person name="Perotto S."/>
        </authorList>
    </citation>
    <scope>NUCLEOTIDE SEQUENCE [LARGE SCALE GENOMIC DNA]</scope>
    <source>
        <strain evidence="2 3">UAMH 7357</strain>
    </source>
</reference>
<name>A0A2J6QA43_9HELO</name>
<feature type="region of interest" description="Disordered" evidence="1">
    <location>
        <begin position="26"/>
        <end position="59"/>
    </location>
</feature>
<evidence type="ECO:0000256" key="1">
    <source>
        <dbReference type="SAM" id="MobiDB-lite"/>
    </source>
</evidence>
<sequence length="82" mass="8611">MTTAQNVTIKEVSYVVHREEIGAFPAPVPLDQPTDSGLPSILPAPTGPGQAKPDQPTKTGATICRIASVATVWSIMLGRATR</sequence>
<dbReference type="Proteomes" id="UP000235672">
    <property type="component" value="Unassembled WGS sequence"/>
</dbReference>
<organism evidence="2 3">
    <name type="scientific">Hyaloscypha hepaticicola</name>
    <dbReference type="NCBI Taxonomy" id="2082293"/>
    <lineage>
        <taxon>Eukaryota</taxon>
        <taxon>Fungi</taxon>
        <taxon>Dikarya</taxon>
        <taxon>Ascomycota</taxon>
        <taxon>Pezizomycotina</taxon>
        <taxon>Leotiomycetes</taxon>
        <taxon>Helotiales</taxon>
        <taxon>Hyaloscyphaceae</taxon>
        <taxon>Hyaloscypha</taxon>
    </lineage>
</organism>
<proteinExistence type="predicted"/>
<dbReference type="EMBL" id="KZ613475">
    <property type="protein sequence ID" value="PMD23105.1"/>
    <property type="molecule type" value="Genomic_DNA"/>
</dbReference>
<dbReference type="AlphaFoldDB" id="A0A2J6QA43"/>
<evidence type="ECO:0000313" key="3">
    <source>
        <dbReference type="Proteomes" id="UP000235672"/>
    </source>
</evidence>